<dbReference type="EC" id="2.7.1.158" evidence="3 9"/>
<dbReference type="EMBL" id="MU860055">
    <property type="protein sequence ID" value="KAK4239780.1"/>
    <property type="molecule type" value="Genomic_DNA"/>
</dbReference>
<comment type="function">
    <text evidence="9">Phosphorylates Ins(1,3,4,5,6)P5 at position 2 to form Ins(1,2,3,4,5,6)P6 (InsP6 or phytate).</text>
</comment>
<dbReference type="PANTHER" id="PTHR14456">
    <property type="entry name" value="INOSITOL POLYPHOSPHATE KINASE 1"/>
    <property type="match status" value="1"/>
</dbReference>
<keyword evidence="6 9" id="KW-0547">Nucleotide-binding</keyword>
<evidence type="ECO:0000256" key="5">
    <source>
        <dbReference type="ARBA" id="ARBA00022679"/>
    </source>
</evidence>
<dbReference type="AlphaFoldDB" id="A0AAN7HF93"/>
<evidence type="ECO:0000256" key="6">
    <source>
        <dbReference type="ARBA" id="ARBA00022741"/>
    </source>
</evidence>
<sequence length="368" mass="41278">MSPATSLFDTPVLPLSAADHYEFKFIGEGASNVVFEVTVRPSHPCDGQESRLMYLAGHLLRVQKDGTKAHSYGELQEYWEAVVKPLFEPEDLIQHQLIKIEDGAVIPRLNTVLAQVEDARRPDFRGSRVAKAAYGMLVEDMRERHPDDLTLEFKPKWLAQSPNAPASAARCRNCAREALKHHTKLNGYHTAQGATRSHRILCPFDLLTCGSSPDALSNIVAHFSSLNPLIRPQTSVPAQYNRLIQWLQTNTMLPRLRAAQLANDHSGPLCADAHDPKFQLAMTLRDCTCFVRIPADPGLPVEAKLGDLDKKNWAAKLGYWQAIERRLIEGGYYESREVPRVETDCQLERGLQFPKDAKERGNRAETGH</sequence>
<evidence type="ECO:0000313" key="10">
    <source>
        <dbReference type="EMBL" id="KAK4239780.1"/>
    </source>
</evidence>
<evidence type="ECO:0000256" key="1">
    <source>
        <dbReference type="ARBA" id="ARBA00003979"/>
    </source>
</evidence>
<comment type="caution">
    <text evidence="10">The sequence shown here is derived from an EMBL/GenBank/DDBJ whole genome shotgun (WGS) entry which is preliminary data.</text>
</comment>
<gene>
    <name evidence="10" type="ORF">C8A03DRAFT_13837</name>
</gene>
<organism evidence="10 11">
    <name type="scientific">Achaetomium macrosporum</name>
    <dbReference type="NCBI Taxonomy" id="79813"/>
    <lineage>
        <taxon>Eukaryota</taxon>
        <taxon>Fungi</taxon>
        <taxon>Dikarya</taxon>
        <taxon>Ascomycota</taxon>
        <taxon>Pezizomycotina</taxon>
        <taxon>Sordariomycetes</taxon>
        <taxon>Sordariomycetidae</taxon>
        <taxon>Sordariales</taxon>
        <taxon>Chaetomiaceae</taxon>
        <taxon>Achaetomium</taxon>
    </lineage>
</organism>
<evidence type="ECO:0000256" key="7">
    <source>
        <dbReference type="ARBA" id="ARBA00022777"/>
    </source>
</evidence>
<comment type="similarity">
    <text evidence="2">Belongs to the IPK1 type 1 family.</text>
</comment>
<evidence type="ECO:0000256" key="9">
    <source>
        <dbReference type="RuleBase" id="RU364126"/>
    </source>
</evidence>
<comment type="domain">
    <text evidence="9">The EXKPK motif is conserved in inositol-pentakisphosphate 2-kinases of both family 1 and 2.</text>
</comment>
<evidence type="ECO:0000256" key="8">
    <source>
        <dbReference type="ARBA" id="ARBA00022840"/>
    </source>
</evidence>
<protein>
    <recommendedName>
        <fullName evidence="4 9">Inositol-pentakisphosphate 2-kinase</fullName>
        <ecNumber evidence="3 9">2.7.1.158</ecNumber>
    </recommendedName>
</protein>
<name>A0AAN7HF93_9PEZI</name>
<evidence type="ECO:0000256" key="2">
    <source>
        <dbReference type="ARBA" id="ARBA00008305"/>
    </source>
</evidence>
<comment type="function">
    <text evidence="1">Has kinase activity and phosphorylates inositol-1,3,4,5,6-pentakisphosphate (Ins(1,3,4,5,6)P5) to produce 1,2,3,4,5,6-hexakisphosphate (InsP6), also known as phytate.</text>
</comment>
<evidence type="ECO:0000313" key="11">
    <source>
        <dbReference type="Proteomes" id="UP001303760"/>
    </source>
</evidence>
<proteinExistence type="inferred from homology"/>
<dbReference type="InterPro" id="IPR009286">
    <property type="entry name" value="Ins_P5_2-kin"/>
</dbReference>
<dbReference type="PANTHER" id="PTHR14456:SF2">
    <property type="entry name" value="INOSITOL-PENTAKISPHOSPHATE 2-KINASE"/>
    <property type="match status" value="1"/>
</dbReference>
<reference evidence="10" key="2">
    <citation type="submission" date="2023-05" db="EMBL/GenBank/DDBJ databases">
        <authorList>
            <consortium name="Lawrence Berkeley National Laboratory"/>
            <person name="Steindorff A."/>
            <person name="Hensen N."/>
            <person name="Bonometti L."/>
            <person name="Westerberg I."/>
            <person name="Brannstrom I.O."/>
            <person name="Guillou S."/>
            <person name="Cros-Aarteil S."/>
            <person name="Calhoun S."/>
            <person name="Haridas S."/>
            <person name="Kuo A."/>
            <person name="Mondo S."/>
            <person name="Pangilinan J."/>
            <person name="Riley R."/>
            <person name="Labutti K."/>
            <person name="Andreopoulos B."/>
            <person name="Lipzen A."/>
            <person name="Chen C."/>
            <person name="Yanf M."/>
            <person name="Daum C."/>
            <person name="Ng V."/>
            <person name="Clum A."/>
            <person name="Ohm R."/>
            <person name="Martin F."/>
            <person name="Silar P."/>
            <person name="Natvig D."/>
            <person name="Lalanne C."/>
            <person name="Gautier V."/>
            <person name="Ament-Velasquez S.L."/>
            <person name="Kruys A."/>
            <person name="Hutchinson M.I."/>
            <person name="Powell A.J."/>
            <person name="Barry K."/>
            <person name="Miller A.N."/>
            <person name="Grigoriev I.V."/>
            <person name="Debuchy R."/>
            <person name="Gladieux P."/>
            <person name="Thoren M.H."/>
            <person name="Johannesson H."/>
        </authorList>
    </citation>
    <scope>NUCLEOTIDE SEQUENCE</scope>
    <source>
        <strain evidence="10">CBS 532.94</strain>
    </source>
</reference>
<dbReference type="GO" id="GO:0005524">
    <property type="term" value="F:ATP binding"/>
    <property type="evidence" value="ECO:0007669"/>
    <property type="project" value="UniProtKB-KW"/>
</dbReference>
<evidence type="ECO:0000256" key="4">
    <source>
        <dbReference type="ARBA" id="ARBA00014846"/>
    </source>
</evidence>
<keyword evidence="8 9" id="KW-0067">ATP-binding</keyword>
<comment type="catalytic activity">
    <reaction evidence="9">
        <text>1D-myo-inositol 1,3,4,5,6-pentakisphosphate + ATP = 1D-myo-inositol hexakisphosphate + ADP + H(+)</text>
        <dbReference type="Rhea" id="RHEA:20313"/>
        <dbReference type="ChEBI" id="CHEBI:15378"/>
        <dbReference type="ChEBI" id="CHEBI:30616"/>
        <dbReference type="ChEBI" id="CHEBI:57733"/>
        <dbReference type="ChEBI" id="CHEBI:58130"/>
        <dbReference type="ChEBI" id="CHEBI:456216"/>
        <dbReference type="EC" id="2.7.1.158"/>
    </reaction>
</comment>
<keyword evidence="5 9" id="KW-0808">Transferase</keyword>
<evidence type="ECO:0000256" key="3">
    <source>
        <dbReference type="ARBA" id="ARBA00012023"/>
    </source>
</evidence>
<dbReference type="Pfam" id="PF06090">
    <property type="entry name" value="Ins_P5_2-kin"/>
    <property type="match status" value="1"/>
</dbReference>
<dbReference type="Proteomes" id="UP001303760">
    <property type="component" value="Unassembled WGS sequence"/>
</dbReference>
<dbReference type="GO" id="GO:0035299">
    <property type="term" value="F:inositol-1,3,4,5,6-pentakisphosphate 2-kinase activity"/>
    <property type="evidence" value="ECO:0007669"/>
    <property type="project" value="UniProtKB-EC"/>
</dbReference>
<accession>A0AAN7HF93</accession>
<dbReference type="GO" id="GO:0005634">
    <property type="term" value="C:nucleus"/>
    <property type="evidence" value="ECO:0007669"/>
    <property type="project" value="TreeGrafter"/>
</dbReference>
<dbReference type="GO" id="GO:0032958">
    <property type="term" value="P:inositol phosphate biosynthetic process"/>
    <property type="evidence" value="ECO:0007669"/>
    <property type="project" value="TreeGrafter"/>
</dbReference>
<reference evidence="10" key="1">
    <citation type="journal article" date="2023" name="Mol. Phylogenet. Evol.">
        <title>Genome-scale phylogeny and comparative genomics of the fungal order Sordariales.</title>
        <authorList>
            <person name="Hensen N."/>
            <person name="Bonometti L."/>
            <person name="Westerberg I."/>
            <person name="Brannstrom I.O."/>
            <person name="Guillou S."/>
            <person name="Cros-Aarteil S."/>
            <person name="Calhoun S."/>
            <person name="Haridas S."/>
            <person name="Kuo A."/>
            <person name="Mondo S."/>
            <person name="Pangilinan J."/>
            <person name="Riley R."/>
            <person name="LaButti K."/>
            <person name="Andreopoulos B."/>
            <person name="Lipzen A."/>
            <person name="Chen C."/>
            <person name="Yan M."/>
            <person name="Daum C."/>
            <person name="Ng V."/>
            <person name="Clum A."/>
            <person name="Steindorff A."/>
            <person name="Ohm R.A."/>
            <person name="Martin F."/>
            <person name="Silar P."/>
            <person name="Natvig D.O."/>
            <person name="Lalanne C."/>
            <person name="Gautier V."/>
            <person name="Ament-Velasquez S.L."/>
            <person name="Kruys A."/>
            <person name="Hutchinson M.I."/>
            <person name="Powell A.J."/>
            <person name="Barry K."/>
            <person name="Miller A.N."/>
            <person name="Grigoriev I.V."/>
            <person name="Debuchy R."/>
            <person name="Gladieux P."/>
            <person name="Hiltunen Thoren M."/>
            <person name="Johannesson H."/>
        </authorList>
    </citation>
    <scope>NUCLEOTIDE SEQUENCE</scope>
    <source>
        <strain evidence="10">CBS 532.94</strain>
    </source>
</reference>
<keyword evidence="11" id="KW-1185">Reference proteome</keyword>
<keyword evidence="7 9" id="KW-0418">Kinase</keyword>